<keyword evidence="2" id="KW-1185">Reference proteome</keyword>
<evidence type="ECO:0000313" key="1">
    <source>
        <dbReference type="EMBL" id="MCP9611162.1"/>
    </source>
</evidence>
<protein>
    <submittedName>
        <fullName evidence="1">Uncharacterized protein</fullName>
    </submittedName>
</protein>
<sequence length="251" mass="28421">MLQNNSVQKILTDIDELRELMIVIEQTPGAPEVLYKLAAEKANLVVDAIKMLSPSKKENISTVKPVIKEKTIEPDFQSVPVMDKFSDPETITVNEHLENNSPEEETQPPFILTEESSVKEALETEITVSDAGKELAEISEEKITDPIRQIIKTEERSSVAETLVSADVSLDEALQRRQAKDLRKAMTLNDKFRFRRELFLNSSEMMNATIDALNEMTSYADSCAFLQSQFSWDPDNQTVSDFMAILEKKFL</sequence>
<reference evidence="1 2" key="1">
    <citation type="submission" date="2022-07" db="EMBL/GenBank/DDBJ databases">
        <title>Fecal culturing of patients with breast cancer.</title>
        <authorList>
            <person name="Teng N.M.Y."/>
            <person name="Kiu R."/>
            <person name="Evans R."/>
            <person name="Baker D.J."/>
            <person name="Zenner C."/>
            <person name="Robinson S.D."/>
            <person name="Hall L.J."/>
        </authorList>
    </citation>
    <scope>NUCLEOTIDE SEQUENCE [LARGE SCALE GENOMIC DNA]</scope>
    <source>
        <strain evidence="1 2">LH1063</strain>
    </source>
</reference>
<accession>A0ABT1MEV7</accession>
<organism evidence="1 2">
    <name type="scientific">Coprobacter tertius</name>
    <dbReference type="NCBI Taxonomy" id="2944915"/>
    <lineage>
        <taxon>Bacteria</taxon>
        <taxon>Pseudomonadati</taxon>
        <taxon>Bacteroidota</taxon>
        <taxon>Bacteroidia</taxon>
        <taxon>Bacteroidales</taxon>
        <taxon>Barnesiellaceae</taxon>
        <taxon>Coprobacter</taxon>
    </lineage>
</organism>
<proteinExistence type="predicted"/>
<dbReference type="Proteomes" id="UP001205603">
    <property type="component" value="Unassembled WGS sequence"/>
</dbReference>
<evidence type="ECO:0000313" key="2">
    <source>
        <dbReference type="Proteomes" id="UP001205603"/>
    </source>
</evidence>
<comment type="caution">
    <text evidence="1">The sequence shown here is derived from an EMBL/GenBank/DDBJ whole genome shotgun (WGS) entry which is preliminary data.</text>
</comment>
<name>A0ABT1MEV7_9BACT</name>
<dbReference type="EMBL" id="JANDHW010000003">
    <property type="protein sequence ID" value="MCP9611162.1"/>
    <property type="molecule type" value="Genomic_DNA"/>
</dbReference>
<dbReference type="RefSeq" id="WP_255025851.1">
    <property type="nucleotide sequence ID" value="NZ_JANDHW010000003.1"/>
</dbReference>
<gene>
    <name evidence="1" type="ORF">NMU02_03535</name>
</gene>